<evidence type="ECO:0000313" key="2">
    <source>
        <dbReference type="EMBL" id="KAH7435404.1"/>
    </source>
</evidence>
<dbReference type="OrthoDB" id="1919674at2759"/>
<gene>
    <name evidence="2" type="ORF">KP509_06G063300</name>
</gene>
<accession>A0A8T2UPU7</accession>
<protein>
    <submittedName>
        <fullName evidence="2">Uncharacterized protein</fullName>
    </submittedName>
</protein>
<feature type="region of interest" description="Disordered" evidence="1">
    <location>
        <begin position="319"/>
        <end position="343"/>
    </location>
</feature>
<feature type="region of interest" description="Disordered" evidence="1">
    <location>
        <begin position="271"/>
        <end position="292"/>
    </location>
</feature>
<comment type="caution">
    <text evidence="2">The sequence shown here is derived from an EMBL/GenBank/DDBJ whole genome shotgun (WGS) entry which is preliminary data.</text>
</comment>
<keyword evidence="3" id="KW-1185">Reference proteome</keyword>
<dbReference type="AlphaFoldDB" id="A0A8T2UPU7"/>
<feature type="compositionally biased region" description="Basic residues" evidence="1">
    <location>
        <begin position="13"/>
        <end position="23"/>
    </location>
</feature>
<feature type="region of interest" description="Disordered" evidence="1">
    <location>
        <begin position="185"/>
        <end position="223"/>
    </location>
</feature>
<organism evidence="2 3">
    <name type="scientific">Ceratopteris richardii</name>
    <name type="common">Triangle waterfern</name>
    <dbReference type="NCBI Taxonomy" id="49495"/>
    <lineage>
        <taxon>Eukaryota</taxon>
        <taxon>Viridiplantae</taxon>
        <taxon>Streptophyta</taxon>
        <taxon>Embryophyta</taxon>
        <taxon>Tracheophyta</taxon>
        <taxon>Polypodiopsida</taxon>
        <taxon>Polypodiidae</taxon>
        <taxon>Polypodiales</taxon>
        <taxon>Pteridineae</taxon>
        <taxon>Pteridaceae</taxon>
        <taxon>Parkerioideae</taxon>
        <taxon>Ceratopteris</taxon>
    </lineage>
</organism>
<reference evidence="2" key="1">
    <citation type="submission" date="2021-08" db="EMBL/GenBank/DDBJ databases">
        <title>WGS assembly of Ceratopteris richardii.</title>
        <authorList>
            <person name="Marchant D.B."/>
            <person name="Chen G."/>
            <person name="Jenkins J."/>
            <person name="Shu S."/>
            <person name="Leebens-Mack J."/>
            <person name="Grimwood J."/>
            <person name="Schmutz J."/>
            <person name="Soltis P."/>
            <person name="Soltis D."/>
            <person name="Chen Z.-H."/>
        </authorList>
    </citation>
    <scope>NUCLEOTIDE SEQUENCE</scope>
    <source>
        <strain evidence="2">Whitten #5841</strain>
        <tissue evidence="2">Leaf</tissue>
    </source>
</reference>
<feature type="compositionally biased region" description="Polar residues" evidence="1">
    <location>
        <begin position="205"/>
        <end position="223"/>
    </location>
</feature>
<feature type="region of interest" description="Disordered" evidence="1">
    <location>
        <begin position="51"/>
        <end position="80"/>
    </location>
</feature>
<evidence type="ECO:0000313" key="3">
    <source>
        <dbReference type="Proteomes" id="UP000825935"/>
    </source>
</evidence>
<feature type="compositionally biased region" description="Low complexity" evidence="1">
    <location>
        <begin position="326"/>
        <end position="335"/>
    </location>
</feature>
<feature type="region of interest" description="Disordered" evidence="1">
    <location>
        <begin position="1"/>
        <end position="27"/>
    </location>
</feature>
<evidence type="ECO:0000256" key="1">
    <source>
        <dbReference type="SAM" id="MobiDB-lite"/>
    </source>
</evidence>
<name>A0A8T2UPU7_CERRI</name>
<dbReference type="Proteomes" id="UP000825935">
    <property type="component" value="Chromosome 6"/>
</dbReference>
<sequence>MSSSSSSSLEGRKIRRVASRRHATGPAVLSVENLSRIDWYSRLPVRNARVHYSSDPEEDQDSCDKPVSEEDGDQDYSGKVKATEDEKGLLGLQRSQAEDQDALLHGLEKHMAHGRHQHALEGSNEKVQLFLSFMSAQTAYPKPTAAHVHPNRDTQKTEKILRPVSVPRPRTLLTSYINMHPVGAPHSGSHSHNKGHGSTKGATLIPSNISRKPSNSLDFSGNTLEPSSPKITCLGRIKIKHKYCKETEKPVHVGAHRVWKHRDMSCIPDVSKLKDSSHGRNAHTEAAPTDNVASCCKTIRSESGKKNALKEGKSYLKFQKGKKNDSTSTTSATSAIKSSPAETATDLGRFHANQNIQEKNSKLWSTSTNDGYRSDLADFAPQVPPPNSLLLIRNRKTRGAYAALNDSLSNAITGVDLDGPFIHLHSTVQELEREAIHYDLSSSSLSKMGLGQFGAAAVEEMHPDKTEKAGLPEMEMKQMFTVITECKPSDRSKSTVCHHETSSATALPETRLWQRRFAMKPSDIKIAKPFASQIN</sequence>
<dbReference type="EMBL" id="CM035411">
    <property type="protein sequence ID" value="KAH7435404.1"/>
    <property type="molecule type" value="Genomic_DNA"/>
</dbReference>
<proteinExistence type="predicted"/>